<organism evidence="2 3">
    <name type="scientific">Rubroshorea leprosula</name>
    <dbReference type="NCBI Taxonomy" id="152421"/>
    <lineage>
        <taxon>Eukaryota</taxon>
        <taxon>Viridiplantae</taxon>
        <taxon>Streptophyta</taxon>
        <taxon>Embryophyta</taxon>
        <taxon>Tracheophyta</taxon>
        <taxon>Spermatophyta</taxon>
        <taxon>Magnoliopsida</taxon>
        <taxon>eudicotyledons</taxon>
        <taxon>Gunneridae</taxon>
        <taxon>Pentapetalae</taxon>
        <taxon>rosids</taxon>
        <taxon>malvids</taxon>
        <taxon>Malvales</taxon>
        <taxon>Dipterocarpaceae</taxon>
        <taxon>Rubroshorea</taxon>
    </lineage>
</organism>
<feature type="region of interest" description="Disordered" evidence="1">
    <location>
        <begin position="233"/>
        <end position="283"/>
    </location>
</feature>
<protein>
    <submittedName>
        <fullName evidence="2">Uncharacterized protein</fullName>
    </submittedName>
</protein>
<accession>A0AAV5LE28</accession>
<dbReference type="EMBL" id="BPVZ01000111">
    <property type="protein sequence ID" value="GKV35515.1"/>
    <property type="molecule type" value="Genomic_DNA"/>
</dbReference>
<dbReference type="PANTHER" id="PTHR33673:SF38">
    <property type="entry name" value="CHROMODOMAIN-HELICASE-DNA-BINDING PROTEIN 7-LIKE"/>
    <property type="match status" value="1"/>
</dbReference>
<evidence type="ECO:0000256" key="1">
    <source>
        <dbReference type="SAM" id="MobiDB-lite"/>
    </source>
</evidence>
<gene>
    <name evidence="2" type="ORF">SLEP1_g43773</name>
</gene>
<proteinExistence type="predicted"/>
<evidence type="ECO:0000313" key="3">
    <source>
        <dbReference type="Proteomes" id="UP001054252"/>
    </source>
</evidence>
<feature type="compositionally biased region" description="Polar residues" evidence="1">
    <location>
        <begin position="153"/>
        <end position="188"/>
    </location>
</feature>
<keyword evidence="3" id="KW-1185">Reference proteome</keyword>
<feature type="region of interest" description="Disordered" evidence="1">
    <location>
        <begin position="151"/>
        <end position="192"/>
    </location>
</feature>
<reference evidence="2 3" key="1">
    <citation type="journal article" date="2021" name="Commun. Biol.">
        <title>The genome of Shorea leprosula (Dipterocarpaceae) highlights the ecological relevance of drought in aseasonal tropical rainforests.</title>
        <authorList>
            <person name="Ng K.K.S."/>
            <person name="Kobayashi M.J."/>
            <person name="Fawcett J.A."/>
            <person name="Hatakeyama M."/>
            <person name="Paape T."/>
            <person name="Ng C.H."/>
            <person name="Ang C.C."/>
            <person name="Tnah L.H."/>
            <person name="Lee C.T."/>
            <person name="Nishiyama T."/>
            <person name="Sese J."/>
            <person name="O'Brien M.J."/>
            <person name="Copetti D."/>
            <person name="Mohd Noor M.I."/>
            <person name="Ong R.C."/>
            <person name="Putra M."/>
            <person name="Sireger I.Z."/>
            <person name="Indrioko S."/>
            <person name="Kosugi Y."/>
            <person name="Izuno A."/>
            <person name="Isagi Y."/>
            <person name="Lee S.L."/>
            <person name="Shimizu K.K."/>
        </authorList>
    </citation>
    <scope>NUCLEOTIDE SEQUENCE [LARGE SCALE GENOMIC DNA]</scope>
    <source>
        <strain evidence="2">214</strain>
    </source>
</reference>
<dbReference type="AlphaFoldDB" id="A0AAV5LE28"/>
<feature type="compositionally biased region" description="Polar residues" evidence="1">
    <location>
        <begin position="244"/>
        <end position="282"/>
    </location>
</feature>
<dbReference type="PANTHER" id="PTHR33673">
    <property type="entry name" value="SUPPRESSOR SRP40-LIKE PROTEIN"/>
    <property type="match status" value="1"/>
</dbReference>
<dbReference type="Proteomes" id="UP001054252">
    <property type="component" value="Unassembled WGS sequence"/>
</dbReference>
<feature type="region of interest" description="Disordered" evidence="1">
    <location>
        <begin position="1"/>
        <end position="112"/>
    </location>
</feature>
<feature type="compositionally biased region" description="Low complexity" evidence="1">
    <location>
        <begin position="88"/>
        <end position="102"/>
    </location>
</feature>
<name>A0AAV5LE28_9ROSI</name>
<sequence length="294" mass="31250">MESGDPKGTSSDLKKHQEATLGEGKQVTSNKKLSSPSLSSSSSSSSENHFELDIKQASNSTPGAVSKQPYDGSVIQHPPTQVMERPGESSPSSSVPSYRIPSNVFESNTNAPTEWSVASNESLFSIHMGNMSFTGDLLTYSYKSGELVVPGDSYSSPLKDASNQSPQPKPTEISSKSSNLNGGSTTSCVKVDKEEDRRQAEFCLKDSYNIGSSSQHSDTSVKSFAFPILAGGDSSGSVRPGLKHQQSQPSTPKVATVTQSEPATPNLQTTKEQTPKAPQNAGQAKWFSCFPCCP</sequence>
<comment type="caution">
    <text evidence="2">The sequence shown here is derived from an EMBL/GenBank/DDBJ whole genome shotgun (WGS) entry which is preliminary data.</text>
</comment>
<feature type="compositionally biased region" description="Low complexity" evidence="1">
    <location>
        <begin position="33"/>
        <end position="46"/>
    </location>
</feature>
<evidence type="ECO:0000313" key="2">
    <source>
        <dbReference type="EMBL" id="GKV35515.1"/>
    </source>
</evidence>